<keyword evidence="3" id="KW-1185">Reference proteome</keyword>
<dbReference type="AlphaFoldDB" id="A0A133UMZ4"/>
<dbReference type="EMBL" id="LHXR01000141">
    <property type="protein sequence ID" value="KXA95490.1"/>
    <property type="molecule type" value="Genomic_DNA"/>
</dbReference>
<dbReference type="Proteomes" id="UP000070463">
    <property type="component" value="Unassembled WGS sequence"/>
</dbReference>
<reference evidence="2 3" key="1">
    <citation type="journal article" date="2016" name="Sci. Rep.">
        <title>Metabolic traits of an uncultured archaeal lineage -MSBL1- from brine pools of the Red Sea.</title>
        <authorList>
            <person name="Mwirichia R."/>
            <person name="Alam I."/>
            <person name="Rashid M."/>
            <person name="Vinu M."/>
            <person name="Ba-Alawi W."/>
            <person name="Anthony Kamau A."/>
            <person name="Kamanda Ngugi D."/>
            <person name="Goker M."/>
            <person name="Klenk H.P."/>
            <person name="Bajic V."/>
            <person name="Stingl U."/>
        </authorList>
    </citation>
    <scope>NUCLEOTIDE SEQUENCE [LARGE SCALE GENOMIC DNA]</scope>
    <source>
        <strain evidence="2">SCGC-AAA259I09</strain>
    </source>
</reference>
<accession>A0A133UMZ4</accession>
<gene>
    <name evidence="2" type="ORF">AKJ37_06815</name>
</gene>
<comment type="caution">
    <text evidence="2">The sequence shown here is derived from an EMBL/GenBank/DDBJ whole genome shotgun (WGS) entry which is preliminary data.</text>
</comment>
<evidence type="ECO:0000313" key="3">
    <source>
        <dbReference type="Proteomes" id="UP000070463"/>
    </source>
</evidence>
<sequence length="109" mass="12703">MDYIRVLSSYEDTKEEDEKEIKEFLKEKNKDELSKLTNAEASDLIQKLLKRPVGYEFPCGRKEKVNKKRANRFNLFGSIESCIHACPENRDPNSCKWFQKTRGIEGSAL</sequence>
<protein>
    <submittedName>
        <fullName evidence="2">Uncharacterized protein</fullName>
    </submittedName>
</protein>
<evidence type="ECO:0000256" key="1">
    <source>
        <dbReference type="SAM" id="Coils"/>
    </source>
</evidence>
<keyword evidence="1" id="KW-0175">Coiled coil</keyword>
<feature type="coiled-coil region" evidence="1">
    <location>
        <begin position="7"/>
        <end position="42"/>
    </location>
</feature>
<name>A0A133UMZ4_9EURY</name>
<evidence type="ECO:0000313" key="2">
    <source>
        <dbReference type="EMBL" id="KXA95490.1"/>
    </source>
</evidence>
<organism evidence="2 3">
    <name type="scientific">candidate division MSBL1 archaeon SCGC-AAA259I09</name>
    <dbReference type="NCBI Taxonomy" id="1698267"/>
    <lineage>
        <taxon>Archaea</taxon>
        <taxon>Methanobacteriati</taxon>
        <taxon>Methanobacteriota</taxon>
        <taxon>candidate division MSBL1</taxon>
    </lineage>
</organism>
<proteinExistence type="predicted"/>